<keyword evidence="3" id="KW-1185">Reference proteome</keyword>
<evidence type="ECO:0000313" key="3">
    <source>
        <dbReference type="Proteomes" id="UP000324222"/>
    </source>
</evidence>
<reference evidence="2 3" key="1">
    <citation type="submission" date="2019-05" db="EMBL/GenBank/DDBJ databases">
        <title>Another draft genome of Portunus trituberculatus and its Hox gene families provides insights of decapod evolution.</title>
        <authorList>
            <person name="Jeong J.-H."/>
            <person name="Song I."/>
            <person name="Kim S."/>
            <person name="Choi T."/>
            <person name="Kim D."/>
            <person name="Ryu S."/>
            <person name="Kim W."/>
        </authorList>
    </citation>
    <scope>NUCLEOTIDE SEQUENCE [LARGE SCALE GENOMIC DNA]</scope>
    <source>
        <tissue evidence="2">Muscle</tissue>
    </source>
</reference>
<dbReference type="Proteomes" id="UP000324222">
    <property type="component" value="Unassembled WGS sequence"/>
</dbReference>
<accession>A0A5B7GWG8</accession>
<gene>
    <name evidence="2" type="ORF">E2C01_055906</name>
</gene>
<dbReference type="AlphaFoldDB" id="A0A5B7GWG8"/>
<dbReference type="EMBL" id="VSRR010018990">
    <property type="protein sequence ID" value="MPC61829.1"/>
    <property type="molecule type" value="Genomic_DNA"/>
</dbReference>
<feature type="region of interest" description="Disordered" evidence="1">
    <location>
        <begin position="1"/>
        <end position="23"/>
    </location>
</feature>
<protein>
    <submittedName>
        <fullName evidence="2">Uncharacterized protein</fullName>
    </submittedName>
</protein>
<sequence>MDPGSAARHMEEPKHTLAENQRYIETPIGLRKLTEDTMDKDFLGFQDEGGNTRRLVDVRRELKYLKEAMSSLMDKHDRRVTENTALKLRITECEKVSGINQELKEEILEIGKQNDALKTTCQNLQDKMQ</sequence>
<organism evidence="2 3">
    <name type="scientific">Portunus trituberculatus</name>
    <name type="common">Swimming crab</name>
    <name type="synonym">Neptunus trituberculatus</name>
    <dbReference type="NCBI Taxonomy" id="210409"/>
    <lineage>
        <taxon>Eukaryota</taxon>
        <taxon>Metazoa</taxon>
        <taxon>Ecdysozoa</taxon>
        <taxon>Arthropoda</taxon>
        <taxon>Crustacea</taxon>
        <taxon>Multicrustacea</taxon>
        <taxon>Malacostraca</taxon>
        <taxon>Eumalacostraca</taxon>
        <taxon>Eucarida</taxon>
        <taxon>Decapoda</taxon>
        <taxon>Pleocyemata</taxon>
        <taxon>Brachyura</taxon>
        <taxon>Eubrachyura</taxon>
        <taxon>Portunoidea</taxon>
        <taxon>Portunidae</taxon>
        <taxon>Portuninae</taxon>
        <taxon>Portunus</taxon>
    </lineage>
</organism>
<proteinExistence type="predicted"/>
<feature type="compositionally biased region" description="Basic and acidic residues" evidence="1">
    <location>
        <begin position="8"/>
        <end position="17"/>
    </location>
</feature>
<evidence type="ECO:0000313" key="2">
    <source>
        <dbReference type="EMBL" id="MPC61829.1"/>
    </source>
</evidence>
<evidence type="ECO:0000256" key="1">
    <source>
        <dbReference type="SAM" id="MobiDB-lite"/>
    </source>
</evidence>
<name>A0A5B7GWG8_PORTR</name>
<comment type="caution">
    <text evidence="2">The sequence shown here is derived from an EMBL/GenBank/DDBJ whole genome shotgun (WGS) entry which is preliminary data.</text>
</comment>